<dbReference type="AlphaFoldDB" id="A0A1Y6CMI5"/>
<gene>
    <name evidence="2" type="ORF">SAMN05428998_12320</name>
</gene>
<dbReference type="Pfam" id="PF12261">
    <property type="entry name" value="T_hemolysin"/>
    <property type="match status" value="1"/>
</dbReference>
<protein>
    <submittedName>
        <fullName evidence="2">Thermostable hemolysin</fullName>
    </submittedName>
</protein>
<dbReference type="InterPro" id="IPR022050">
    <property type="entry name" value="T_hemolysin"/>
</dbReference>
<proteinExistence type="predicted"/>
<feature type="region of interest" description="Disordered" evidence="1">
    <location>
        <begin position="14"/>
        <end position="38"/>
    </location>
</feature>
<evidence type="ECO:0000313" key="3">
    <source>
        <dbReference type="Proteomes" id="UP000192917"/>
    </source>
</evidence>
<dbReference type="RefSeq" id="WP_085124958.1">
    <property type="nucleotide sequence ID" value="NZ_FWZX01000023.1"/>
</dbReference>
<dbReference type="STRING" id="560819.SAMN05428998_12320"/>
<evidence type="ECO:0000313" key="2">
    <source>
        <dbReference type="EMBL" id="SMF60140.1"/>
    </source>
</evidence>
<name>A0A1Y6CMI5_9PROT</name>
<dbReference type="EMBL" id="FWZX01000023">
    <property type="protein sequence ID" value="SMF60140.1"/>
    <property type="molecule type" value="Genomic_DNA"/>
</dbReference>
<organism evidence="2 3">
    <name type="scientific">Tistlia consotensis USBA 355</name>
    <dbReference type="NCBI Taxonomy" id="560819"/>
    <lineage>
        <taxon>Bacteria</taxon>
        <taxon>Pseudomonadati</taxon>
        <taxon>Pseudomonadota</taxon>
        <taxon>Alphaproteobacteria</taxon>
        <taxon>Rhodospirillales</taxon>
        <taxon>Rhodovibrionaceae</taxon>
        <taxon>Tistlia</taxon>
    </lineage>
</organism>
<reference evidence="2 3" key="1">
    <citation type="submission" date="2017-04" db="EMBL/GenBank/DDBJ databases">
        <authorList>
            <person name="Afonso C.L."/>
            <person name="Miller P.J."/>
            <person name="Scott M.A."/>
            <person name="Spackman E."/>
            <person name="Goraichik I."/>
            <person name="Dimitrov K.M."/>
            <person name="Suarez D.L."/>
            <person name="Swayne D.E."/>
        </authorList>
    </citation>
    <scope>NUCLEOTIDE SEQUENCE [LARGE SCALE GENOMIC DNA]</scope>
    <source>
        <strain evidence="2 3">USBA 355</strain>
    </source>
</reference>
<dbReference type="Proteomes" id="UP000192917">
    <property type="component" value="Unassembled WGS sequence"/>
</dbReference>
<accession>A0A1Y6CMI5</accession>
<evidence type="ECO:0000256" key="1">
    <source>
        <dbReference type="SAM" id="MobiDB-lite"/>
    </source>
</evidence>
<sequence length="227" mass="24085">MLCDCVPFAPAGPTRDLVPDRPGPAVSRTEPAPGGDPRGGLLLVPASHPLREAVEDCIATVYERAFGARDLSFPTLLIAWAGADGRPLCAAGLRTAADGFFSEAYLDRPIERLLAAEAGEPVAREAVFEVTTLASRSAEASPAFLRQLAVFGGRAGFRWSFFTATERLRRLLRGLGIPALELAPADPGRLADPERWGSYYSQAPRVCAVRDGWLEGGVLVRGAAGDA</sequence>
<keyword evidence="3" id="KW-1185">Reference proteome</keyword>